<dbReference type="Proteomes" id="UP001596289">
    <property type="component" value="Unassembled WGS sequence"/>
</dbReference>
<dbReference type="RefSeq" id="WP_125551734.1">
    <property type="nucleotide sequence ID" value="NZ_JBHSSL010000118.1"/>
</dbReference>
<keyword evidence="2" id="KW-1185">Reference proteome</keyword>
<evidence type="ECO:0000313" key="1">
    <source>
        <dbReference type="EMBL" id="MFC6171829.1"/>
    </source>
</evidence>
<sequence>MPQKISQVTSETLYESYTGLHDSIYDDQMVTVSGIAIYVGPDSYGLPCIELGNPVGNKTWVGCVVPDMGGVQTGDRVVITGNSEGFTQGMVVLKHCTIETVNS</sequence>
<name>A0ABW1RKJ0_9LACO</name>
<accession>A0ABW1RKJ0</accession>
<dbReference type="EMBL" id="JBHSSL010000118">
    <property type="protein sequence ID" value="MFC6171829.1"/>
    <property type="molecule type" value="Genomic_DNA"/>
</dbReference>
<gene>
    <name evidence="1" type="ORF">ACFQGP_14805</name>
</gene>
<dbReference type="InterPro" id="IPR024422">
    <property type="entry name" value="Protein_unknown_function_OB"/>
</dbReference>
<comment type="caution">
    <text evidence="1">The sequence shown here is derived from an EMBL/GenBank/DDBJ whole genome shotgun (WGS) entry which is preliminary data.</text>
</comment>
<proteinExistence type="predicted"/>
<organism evidence="1 2">
    <name type="scientific">Loigolactobacillus jiayinensis</name>
    <dbReference type="NCBI Taxonomy" id="2486016"/>
    <lineage>
        <taxon>Bacteria</taxon>
        <taxon>Bacillati</taxon>
        <taxon>Bacillota</taxon>
        <taxon>Bacilli</taxon>
        <taxon>Lactobacillales</taxon>
        <taxon>Lactobacillaceae</taxon>
        <taxon>Loigolactobacillus</taxon>
    </lineage>
</organism>
<evidence type="ECO:0000313" key="2">
    <source>
        <dbReference type="Proteomes" id="UP001596289"/>
    </source>
</evidence>
<reference evidence="2" key="1">
    <citation type="journal article" date="2019" name="Int. J. Syst. Evol. Microbiol.">
        <title>The Global Catalogue of Microorganisms (GCM) 10K type strain sequencing project: providing services to taxonomists for standard genome sequencing and annotation.</title>
        <authorList>
            <consortium name="The Broad Institute Genomics Platform"/>
            <consortium name="The Broad Institute Genome Sequencing Center for Infectious Disease"/>
            <person name="Wu L."/>
            <person name="Ma J."/>
        </authorList>
    </citation>
    <scope>NUCLEOTIDE SEQUENCE [LARGE SCALE GENOMIC DNA]</scope>
    <source>
        <strain evidence="2">CCM 8904</strain>
    </source>
</reference>
<dbReference type="Pfam" id="PF12869">
    <property type="entry name" value="tRNA_anti-like"/>
    <property type="match status" value="1"/>
</dbReference>
<protein>
    <submittedName>
        <fullName evidence="1">Uncharacterized protein</fullName>
    </submittedName>
</protein>